<evidence type="ECO:0000259" key="1">
    <source>
        <dbReference type="Pfam" id="PF00564"/>
    </source>
</evidence>
<evidence type="ECO:0000313" key="2">
    <source>
        <dbReference type="EMBL" id="MBX36077.1"/>
    </source>
</evidence>
<reference evidence="2" key="1">
    <citation type="submission" date="2018-02" db="EMBL/GenBank/DDBJ databases">
        <title>Rhizophora mucronata_Transcriptome.</title>
        <authorList>
            <person name="Meera S.P."/>
            <person name="Sreeshan A."/>
            <person name="Augustine A."/>
        </authorList>
    </citation>
    <scope>NUCLEOTIDE SEQUENCE</scope>
    <source>
        <tissue evidence="2">Leaf</tissue>
    </source>
</reference>
<dbReference type="SUPFAM" id="SSF54277">
    <property type="entry name" value="CAD &amp; PB1 domains"/>
    <property type="match status" value="1"/>
</dbReference>
<dbReference type="EMBL" id="GGEC01055593">
    <property type="protein sequence ID" value="MBX36077.1"/>
    <property type="molecule type" value="Transcribed_RNA"/>
</dbReference>
<dbReference type="InterPro" id="IPR053198">
    <property type="entry name" value="Gynoecium_Dev_Regulator"/>
</dbReference>
<dbReference type="PANTHER" id="PTHR31066:SF66">
    <property type="entry name" value="PB1 DOMAIN-CONTAINING PROTEIN"/>
    <property type="match status" value="1"/>
</dbReference>
<dbReference type="Pfam" id="PF00564">
    <property type="entry name" value="PB1"/>
    <property type="match status" value="1"/>
</dbReference>
<protein>
    <recommendedName>
        <fullName evidence="1">PB1 domain-containing protein</fullName>
    </recommendedName>
</protein>
<name>A0A2P2N0R2_RHIMU</name>
<sequence length="136" mass="15430">MIILCVGKAELMMKLGELCGYFVELRCQLPGGDLETLVSVKSDEELAFLFEEYDQSCRGSKIRAVLFPVKLLKTISPPSSTASDFDLRLGRSWSPPTGSPLRARRINAELRCYPRRGQGNPRFLLPEHCCCRNYHY</sequence>
<proteinExistence type="predicted"/>
<dbReference type="AlphaFoldDB" id="A0A2P2N0R2"/>
<feature type="domain" description="PB1" evidence="1">
    <location>
        <begin position="10"/>
        <end position="68"/>
    </location>
</feature>
<accession>A0A2P2N0R2</accession>
<dbReference type="PANTHER" id="PTHR31066">
    <property type="entry name" value="OS05G0427100 PROTEIN-RELATED"/>
    <property type="match status" value="1"/>
</dbReference>
<dbReference type="InterPro" id="IPR000270">
    <property type="entry name" value="PB1_dom"/>
</dbReference>
<organism evidence="2">
    <name type="scientific">Rhizophora mucronata</name>
    <name type="common">Asiatic mangrove</name>
    <dbReference type="NCBI Taxonomy" id="61149"/>
    <lineage>
        <taxon>Eukaryota</taxon>
        <taxon>Viridiplantae</taxon>
        <taxon>Streptophyta</taxon>
        <taxon>Embryophyta</taxon>
        <taxon>Tracheophyta</taxon>
        <taxon>Spermatophyta</taxon>
        <taxon>Magnoliopsida</taxon>
        <taxon>eudicotyledons</taxon>
        <taxon>Gunneridae</taxon>
        <taxon>Pentapetalae</taxon>
        <taxon>rosids</taxon>
        <taxon>fabids</taxon>
        <taxon>Malpighiales</taxon>
        <taxon>Rhizophoraceae</taxon>
        <taxon>Rhizophora</taxon>
    </lineage>
</organism>